<accession>A0A8J5WRE0</accession>
<dbReference type="AlphaFoldDB" id="A0A8J5WRE0"/>
<keyword evidence="2" id="KW-1185">Reference proteome</keyword>
<reference evidence="1" key="2">
    <citation type="submission" date="2021-02" db="EMBL/GenBank/DDBJ databases">
        <authorList>
            <person name="Kimball J.A."/>
            <person name="Haas M.W."/>
            <person name="Macchietto M."/>
            <person name="Kono T."/>
            <person name="Duquette J."/>
            <person name="Shao M."/>
        </authorList>
    </citation>
    <scope>NUCLEOTIDE SEQUENCE</scope>
    <source>
        <tissue evidence="1">Fresh leaf tissue</tissue>
    </source>
</reference>
<sequence>MSELKKLKPTPEIQHLNARKRPSGRYAAKIRDLIDPYTTRHRCRSPLPYTARHCRWQLRGLLLPRLERCCRLPWPPSSSASPHCFCLRPDLRSCWMPRFSDQKGVPTSRRVSARHCRSLCADDSVARG</sequence>
<proteinExistence type="predicted"/>
<gene>
    <name evidence="1" type="ORF">GUJ93_ZPchr0012g21090</name>
</gene>
<protein>
    <submittedName>
        <fullName evidence="1">Uncharacterized protein</fullName>
    </submittedName>
</protein>
<dbReference type="EMBL" id="JAAALK010000080">
    <property type="protein sequence ID" value="KAG8095146.1"/>
    <property type="molecule type" value="Genomic_DNA"/>
</dbReference>
<evidence type="ECO:0000313" key="2">
    <source>
        <dbReference type="Proteomes" id="UP000729402"/>
    </source>
</evidence>
<organism evidence="1 2">
    <name type="scientific">Zizania palustris</name>
    <name type="common">Northern wild rice</name>
    <dbReference type="NCBI Taxonomy" id="103762"/>
    <lineage>
        <taxon>Eukaryota</taxon>
        <taxon>Viridiplantae</taxon>
        <taxon>Streptophyta</taxon>
        <taxon>Embryophyta</taxon>
        <taxon>Tracheophyta</taxon>
        <taxon>Spermatophyta</taxon>
        <taxon>Magnoliopsida</taxon>
        <taxon>Liliopsida</taxon>
        <taxon>Poales</taxon>
        <taxon>Poaceae</taxon>
        <taxon>BOP clade</taxon>
        <taxon>Oryzoideae</taxon>
        <taxon>Oryzeae</taxon>
        <taxon>Zizaniinae</taxon>
        <taxon>Zizania</taxon>
    </lineage>
</organism>
<reference evidence="1" key="1">
    <citation type="journal article" date="2021" name="bioRxiv">
        <title>Whole Genome Assembly and Annotation of Northern Wild Rice, Zizania palustris L., Supports a Whole Genome Duplication in the Zizania Genus.</title>
        <authorList>
            <person name="Haas M."/>
            <person name="Kono T."/>
            <person name="Macchietto M."/>
            <person name="Millas R."/>
            <person name="McGilp L."/>
            <person name="Shao M."/>
            <person name="Duquette J."/>
            <person name="Hirsch C.N."/>
            <person name="Kimball J."/>
        </authorList>
    </citation>
    <scope>NUCLEOTIDE SEQUENCE</scope>
    <source>
        <tissue evidence="1">Fresh leaf tissue</tissue>
    </source>
</reference>
<comment type="caution">
    <text evidence="1">The sequence shown here is derived from an EMBL/GenBank/DDBJ whole genome shotgun (WGS) entry which is preliminary data.</text>
</comment>
<name>A0A8J5WRE0_ZIZPA</name>
<dbReference type="Proteomes" id="UP000729402">
    <property type="component" value="Unassembled WGS sequence"/>
</dbReference>
<evidence type="ECO:0000313" key="1">
    <source>
        <dbReference type="EMBL" id="KAG8095146.1"/>
    </source>
</evidence>